<dbReference type="AlphaFoldDB" id="A0A0D2K6E8"/>
<keyword evidence="2" id="KW-1185">Reference proteome</keyword>
<dbReference type="OrthoDB" id="566238at2759"/>
<dbReference type="GO" id="GO:0003824">
    <property type="term" value="F:catalytic activity"/>
    <property type="evidence" value="ECO:0007669"/>
    <property type="project" value="InterPro"/>
</dbReference>
<name>A0A0D2K6E8_9CHLO</name>
<organism evidence="1 2">
    <name type="scientific">Monoraphidium neglectum</name>
    <dbReference type="NCBI Taxonomy" id="145388"/>
    <lineage>
        <taxon>Eukaryota</taxon>
        <taxon>Viridiplantae</taxon>
        <taxon>Chlorophyta</taxon>
        <taxon>core chlorophytes</taxon>
        <taxon>Chlorophyceae</taxon>
        <taxon>CS clade</taxon>
        <taxon>Sphaeropleales</taxon>
        <taxon>Selenastraceae</taxon>
        <taxon>Monoraphidium</taxon>
    </lineage>
</organism>
<protein>
    <recommendedName>
        <fullName evidence="3">Rhodanese domain-containing protein</fullName>
    </recommendedName>
</protein>
<evidence type="ECO:0000313" key="2">
    <source>
        <dbReference type="Proteomes" id="UP000054498"/>
    </source>
</evidence>
<dbReference type="EMBL" id="KK106324">
    <property type="protein sequence ID" value="KIY91753.1"/>
    <property type="molecule type" value="Genomic_DNA"/>
</dbReference>
<dbReference type="PANTHER" id="PTHR44542:SF14">
    <property type="entry name" value="PROTEIN HIGH ARSENIC CONTENT 1, MITOCHONDRIAL-RELATED"/>
    <property type="match status" value="1"/>
</dbReference>
<proteinExistence type="predicted"/>
<dbReference type="Proteomes" id="UP000054498">
    <property type="component" value="Unassembled WGS sequence"/>
</dbReference>
<reference evidence="1 2" key="1">
    <citation type="journal article" date="2013" name="BMC Genomics">
        <title>Reconstruction of the lipid metabolism for the microalga Monoraphidium neglectum from its genome sequence reveals characteristics suitable for biofuel production.</title>
        <authorList>
            <person name="Bogen C."/>
            <person name="Al-Dilaimi A."/>
            <person name="Albersmeier A."/>
            <person name="Wichmann J."/>
            <person name="Grundmann M."/>
            <person name="Rupp O."/>
            <person name="Lauersen K.J."/>
            <person name="Blifernez-Klassen O."/>
            <person name="Kalinowski J."/>
            <person name="Goesmann A."/>
            <person name="Mussgnug J.H."/>
            <person name="Kruse O."/>
        </authorList>
    </citation>
    <scope>NUCLEOTIDE SEQUENCE [LARGE SCALE GENOMIC DNA]</scope>
    <source>
        <strain evidence="1 2">SAG 48.87</strain>
    </source>
</reference>
<evidence type="ECO:0008006" key="3">
    <source>
        <dbReference type="Google" id="ProtNLM"/>
    </source>
</evidence>
<dbReference type="Gene3D" id="3.40.250.10">
    <property type="entry name" value="Rhodanese-like domain"/>
    <property type="match status" value="1"/>
</dbReference>
<dbReference type="InterPro" id="IPR036873">
    <property type="entry name" value="Rhodanese-like_dom_sf"/>
</dbReference>
<sequence length="171" mass="19147">MQSQLVARTISRAAVVGGRRCRPAAAPRPAPRCVRVRAWEEELEELPPLNQWPDPTFTAAVLEAFPEQGLANVEEARVLYENGWTYLDVRSEFECDESGKVKGSVNVPFVTIKRVYDPESQQRVIKKTENKDFIKGVEKKFPNKKAAKLLVGCSNGKAYSLDVLELKARSA</sequence>
<evidence type="ECO:0000313" key="1">
    <source>
        <dbReference type="EMBL" id="KIY91753.1"/>
    </source>
</evidence>
<dbReference type="KEGG" id="mng:MNEG_16210"/>
<dbReference type="InterPro" id="IPR044684">
    <property type="entry name" value="STR17/STR18/HARC1-like"/>
</dbReference>
<gene>
    <name evidence="1" type="ORF">MNEG_16210</name>
</gene>
<dbReference type="RefSeq" id="XP_013890773.1">
    <property type="nucleotide sequence ID" value="XM_014035319.1"/>
</dbReference>
<dbReference type="GeneID" id="25733948"/>
<dbReference type="SUPFAM" id="SSF52821">
    <property type="entry name" value="Rhodanese/Cell cycle control phosphatase"/>
    <property type="match status" value="1"/>
</dbReference>
<dbReference type="PANTHER" id="PTHR44542">
    <property type="entry name" value="THIOSULFATE SULFURTRANSFERASE 18"/>
    <property type="match status" value="1"/>
</dbReference>
<dbReference type="STRING" id="145388.A0A0D2K6E8"/>
<accession>A0A0D2K6E8</accession>